<dbReference type="AlphaFoldDB" id="M3IVS0"/>
<reference evidence="1 2" key="1">
    <citation type="submission" date="2013-02" db="EMBL/GenBank/DDBJ databases">
        <title>Genome sequence of Candida maltosa Xu316, a potential industrial strain for xylitol and ethanol production.</title>
        <authorList>
            <person name="Yu J."/>
            <person name="Wang Q."/>
            <person name="Geng X."/>
            <person name="Bao W."/>
            <person name="He P."/>
            <person name="Cai J."/>
        </authorList>
    </citation>
    <scope>NUCLEOTIDE SEQUENCE [LARGE SCALE GENOMIC DNA]</scope>
    <source>
        <strain evidence="2">Xu316</strain>
    </source>
</reference>
<name>M3IVS0_CANMX</name>
<proteinExistence type="predicted"/>
<evidence type="ECO:0000313" key="1">
    <source>
        <dbReference type="EMBL" id="EMG50731.1"/>
    </source>
</evidence>
<comment type="caution">
    <text evidence="1">The sequence shown here is derived from an EMBL/GenBank/DDBJ whole genome shotgun (WGS) entry which is preliminary data.</text>
</comment>
<gene>
    <name evidence="1" type="ORF">G210_1316</name>
</gene>
<dbReference type="Proteomes" id="UP000011777">
    <property type="component" value="Unassembled WGS sequence"/>
</dbReference>
<organism evidence="1 2">
    <name type="scientific">Candida maltosa (strain Xu316)</name>
    <name type="common">Yeast</name>
    <dbReference type="NCBI Taxonomy" id="1245528"/>
    <lineage>
        <taxon>Eukaryota</taxon>
        <taxon>Fungi</taxon>
        <taxon>Dikarya</taxon>
        <taxon>Ascomycota</taxon>
        <taxon>Saccharomycotina</taxon>
        <taxon>Pichiomycetes</taxon>
        <taxon>Debaryomycetaceae</taxon>
        <taxon>Candida/Lodderomyces clade</taxon>
        <taxon>Candida</taxon>
    </lineage>
</organism>
<evidence type="ECO:0000313" key="2">
    <source>
        <dbReference type="Proteomes" id="UP000011777"/>
    </source>
</evidence>
<keyword evidence="2" id="KW-1185">Reference proteome</keyword>
<feature type="non-terminal residue" evidence="1">
    <location>
        <position position="1"/>
    </location>
</feature>
<protein>
    <submittedName>
        <fullName evidence="1">Uncharacterized protein</fullName>
    </submittedName>
</protein>
<sequence length="63" mass="7345">EVFTALLTNYFQFKEEEEEPSSAVIIKRLRKCKACFFKLGNMESWYNSYFFCLPSLKNGFSGG</sequence>
<dbReference type="EMBL" id="AOGT01000135">
    <property type="protein sequence ID" value="EMG50731.1"/>
    <property type="molecule type" value="Genomic_DNA"/>
</dbReference>
<accession>M3IVS0</accession>
<dbReference type="HOGENOM" id="CLU_2891929_0_0_1"/>